<feature type="domain" description="Myb/SANT-like" evidence="2">
    <location>
        <begin position="43"/>
        <end position="128"/>
    </location>
</feature>
<comment type="caution">
    <text evidence="3">The sequence shown here is derived from an EMBL/GenBank/DDBJ whole genome shotgun (WGS) entry which is preliminary data.</text>
</comment>
<evidence type="ECO:0000313" key="3">
    <source>
        <dbReference type="EMBL" id="KAG0518169.1"/>
    </source>
</evidence>
<protein>
    <recommendedName>
        <fullName evidence="2">Myb/SANT-like domain-containing protein</fullName>
    </recommendedName>
</protein>
<evidence type="ECO:0000256" key="1">
    <source>
        <dbReference type="SAM" id="MobiDB-lite"/>
    </source>
</evidence>
<organism evidence="3 4">
    <name type="scientific">Sorghum bicolor</name>
    <name type="common">Sorghum</name>
    <name type="synonym">Sorghum vulgare</name>
    <dbReference type="NCBI Taxonomy" id="4558"/>
    <lineage>
        <taxon>Eukaryota</taxon>
        <taxon>Viridiplantae</taxon>
        <taxon>Streptophyta</taxon>
        <taxon>Embryophyta</taxon>
        <taxon>Tracheophyta</taxon>
        <taxon>Spermatophyta</taxon>
        <taxon>Magnoliopsida</taxon>
        <taxon>Liliopsida</taxon>
        <taxon>Poales</taxon>
        <taxon>Poaceae</taxon>
        <taxon>PACMAD clade</taxon>
        <taxon>Panicoideae</taxon>
        <taxon>Andropogonodae</taxon>
        <taxon>Andropogoneae</taxon>
        <taxon>Sorghinae</taxon>
        <taxon>Sorghum</taxon>
    </lineage>
</organism>
<dbReference type="AlphaFoldDB" id="A0A921U4V0"/>
<dbReference type="InterPro" id="IPR024752">
    <property type="entry name" value="Myb/SANT-like_dom"/>
</dbReference>
<evidence type="ECO:0000259" key="2">
    <source>
        <dbReference type="Pfam" id="PF12776"/>
    </source>
</evidence>
<reference evidence="3" key="2">
    <citation type="submission" date="2020-10" db="EMBL/GenBank/DDBJ databases">
        <authorList>
            <person name="Cooper E.A."/>
            <person name="Brenton Z.W."/>
            <person name="Flinn B.S."/>
            <person name="Jenkins J."/>
            <person name="Shu S."/>
            <person name="Flowers D."/>
            <person name="Luo F."/>
            <person name="Wang Y."/>
            <person name="Xia P."/>
            <person name="Barry K."/>
            <person name="Daum C."/>
            <person name="Lipzen A."/>
            <person name="Yoshinaga Y."/>
            <person name="Schmutz J."/>
            <person name="Saski C."/>
            <person name="Vermerris W."/>
            <person name="Kresovich S."/>
        </authorList>
    </citation>
    <scope>NUCLEOTIDE SEQUENCE</scope>
</reference>
<feature type="region of interest" description="Disordered" evidence="1">
    <location>
        <begin position="194"/>
        <end position="255"/>
    </location>
</feature>
<dbReference type="PANTHER" id="PTHR47906">
    <property type="entry name" value="OSJNBB0050O03.9 PROTEIN-RELATED"/>
    <property type="match status" value="1"/>
</dbReference>
<reference evidence="3" key="1">
    <citation type="journal article" date="2019" name="BMC Genomics">
        <title>A new reference genome for Sorghum bicolor reveals high levels of sequence similarity between sweet and grain genotypes: implications for the genetics of sugar metabolism.</title>
        <authorList>
            <person name="Cooper E.A."/>
            <person name="Brenton Z.W."/>
            <person name="Flinn B.S."/>
            <person name="Jenkins J."/>
            <person name="Shu S."/>
            <person name="Flowers D."/>
            <person name="Luo F."/>
            <person name="Wang Y."/>
            <person name="Xia P."/>
            <person name="Barry K."/>
            <person name="Daum C."/>
            <person name="Lipzen A."/>
            <person name="Yoshinaga Y."/>
            <person name="Schmutz J."/>
            <person name="Saski C."/>
            <person name="Vermerris W."/>
            <person name="Kresovich S."/>
        </authorList>
    </citation>
    <scope>NUCLEOTIDE SEQUENCE</scope>
</reference>
<feature type="compositionally biased region" description="Basic residues" evidence="1">
    <location>
        <begin position="230"/>
        <end position="247"/>
    </location>
</feature>
<proteinExistence type="predicted"/>
<sequence length="342" mass="38853">MRNNQSLQIKKVQVRKPLVNREAMAKGKAKADAFVPSRERSLNWHEDQTKYMLEWCMEYLKKEHVGFKFKKSHLLLCANALNKKFAMGVTVDQVDRHYRYHKENWKYIAIALSNSGNTFDETRCMVIISESEKARLCDRARRLLSKPIKFYNEMKELFMGSNANGSLAMDQNTCMDVDDGSDSDDSRELIDLNAYTLPEEVEGEDSDTLPTPTIHAPVDIPSSSTDQVSRKRPRAKNSPTKKPKRKSRFADSTDEISATMKSLRETLAATAPPPMPQLSDPHAALWGRLEAIPMTSDQRVLVGEHLSSKENKGKRGWLCNASDATLHAWVFKFLCDKEGINL</sequence>
<dbReference type="EMBL" id="CM027688">
    <property type="protein sequence ID" value="KAG0518169.1"/>
    <property type="molecule type" value="Genomic_DNA"/>
</dbReference>
<dbReference type="Proteomes" id="UP000807115">
    <property type="component" value="Chromosome 9"/>
</dbReference>
<dbReference type="PANTHER" id="PTHR47906:SF5">
    <property type="entry name" value="OS05G0118600 PROTEIN"/>
    <property type="match status" value="1"/>
</dbReference>
<gene>
    <name evidence="3" type="ORF">BDA96_09G152200</name>
</gene>
<accession>A0A921U4V0</accession>
<name>A0A921U4V0_SORBI</name>
<dbReference type="Pfam" id="PF12776">
    <property type="entry name" value="Myb_DNA-bind_3"/>
    <property type="match status" value="1"/>
</dbReference>
<evidence type="ECO:0000313" key="4">
    <source>
        <dbReference type="Proteomes" id="UP000807115"/>
    </source>
</evidence>